<protein>
    <submittedName>
        <fullName evidence="2">Uncharacterized protein</fullName>
    </submittedName>
</protein>
<comment type="caution">
    <text evidence="2">The sequence shown here is derived from an EMBL/GenBank/DDBJ whole genome shotgun (WGS) entry which is preliminary data.</text>
</comment>
<dbReference type="Proteomes" id="UP000677228">
    <property type="component" value="Unassembled WGS sequence"/>
</dbReference>
<evidence type="ECO:0000313" key="1">
    <source>
        <dbReference type="EMBL" id="CAF1014895.1"/>
    </source>
</evidence>
<accession>A0A8S2IZC0</accession>
<dbReference type="EMBL" id="CAJNOK010006805">
    <property type="protein sequence ID" value="CAF1014895.1"/>
    <property type="molecule type" value="Genomic_DNA"/>
</dbReference>
<sequence>MREVLDCLKDLNENYKDIKIIDIDDNYLKPAIMSQIHSVETTEDHRNTEDPKNATYIFFLQYLNDLKKTYSGICIALRQQFPGKQRVTAGQVTNDDSFKGLIRSDMVFRPDPKKEWYMTVF</sequence>
<dbReference type="AlphaFoldDB" id="A0A8S2IZC0"/>
<proteinExistence type="predicted"/>
<evidence type="ECO:0000313" key="3">
    <source>
        <dbReference type="Proteomes" id="UP000682733"/>
    </source>
</evidence>
<name>A0A8S2IZC0_9BILA</name>
<organism evidence="2 3">
    <name type="scientific">Didymodactylos carnosus</name>
    <dbReference type="NCBI Taxonomy" id="1234261"/>
    <lineage>
        <taxon>Eukaryota</taxon>
        <taxon>Metazoa</taxon>
        <taxon>Spiralia</taxon>
        <taxon>Gnathifera</taxon>
        <taxon>Rotifera</taxon>
        <taxon>Eurotatoria</taxon>
        <taxon>Bdelloidea</taxon>
        <taxon>Philodinida</taxon>
        <taxon>Philodinidae</taxon>
        <taxon>Didymodactylos</taxon>
    </lineage>
</organism>
<gene>
    <name evidence="1" type="ORF">OVA965_LOCUS15231</name>
    <name evidence="2" type="ORF">TMI583_LOCUS15237</name>
</gene>
<dbReference type="Proteomes" id="UP000682733">
    <property type="component" value="Unassembled WGS sequence"/>
</dbReference>
<evidence type="ECO:0000313" key="2">
    <source>
        <dbReference type="EMBL" id="CAF3783964.1"/>
    </source>
</evidence>
<reference evidence="2" key="1">
    <citation type="submission" date="2021-02" db="EMBL/GenBank/DDBJ databases">
        <authorList>
            <person name="Nowell W R."/>
        </authorList>
    </citation>
    <scope>NUCLEOTIDE SEQUENCE</scope>
</reference>
<dbReference type="EMBL" id="CAJOBA010006815">
    <property type="protein sequence ID" value="CAF3783964.1"/>
    <property type="molecule type" value="Genomic_DNA"/>
</dbReference>